<dbReference type="Proteomes" id="UP000324513">
    <property type="component" value="Unassembled WGS sequence"/>
</dbReference>
<keyword evidence="1" id="KW-0805">Transcription regulation</keyword>
<dbReference type="PANTHER" id="PTHR47506:SF3">
    <property type="entry name" value="HTH-TYPE TRANSCRIPTIONAL REGULATOR LMRA"/>
    <property type="match status" value="1"/>
</dbReference>
<evidence type="ECO:0000313" key="8">
    <source>
        <dbReference type="Proteomes" id="UP000324513"/>
    </source>
</evidence>
<dbReference type="Gene3D" id="1.10.357.10">
    <property type="entry name" value="Tetracycline Repressor, domain 2"/>
    <property type="match status" value="1"/>
</dbReference>
<keyword evidence="3" id="KW-0804">Transcription</keyword>
<gene>
    <name evidence="7" type="ORF">LX74_00909</name>
    <name evidence="6" type="ORF">QT385_02975</name>
</gene>
<dbReference type="SUPFAM" id="SSF48498">
    <property type="entry name" value="Tetracyclin repressor-like, C-terminal domain"/>
    <property type="match status" value="1"/>
</dbReference>
<keyword evidence="8" id="KW-1185">Reference proteome</keyword>
<evidence type="ECO:0000256" key="4">
    <source>
        <dbReference type="PROSITE-ProRule" id="PRU00335"/>
    </source>
</evidence>
<dbReference type="InterPro" id="IPR036271">
    <property type="entry name" value="Tet_transcr_reg_TetR-rel_C_sf"/>
</dbReference>
<evidence type="ECO:0000256" key="1">
    <source>
        <dbReference type="ARBA" id="ARBA00023015"/>
    </source>
</evidence>
<dbReference type="PROSITE" id="PS50977">
    <property type="entry name" value="HTH_TETR_2"/>
    <property type="match status" value="1"/>
</dbReference>
<dbReference type="InterPro" id="IPR011075">
    <property type="entry name" value="TetR_C"/>
</dbReference>
<dbReference type="Pfam" id="PF16925">
    <property type="entry name" value="TetR_C_13"/>
    <property type="match status" value="1"/>
</dbReference>
<feature type="DNA-binding region" description="H-T-H motif" evidence="4">
    <location>
        <begin position="30"/>
        <end position="49"/>
    </location>
</feature>
<dbReference type="PANTHER" id="PTHR47506">
    <property type="entry name" value="TRANSCRIPTIONAL REGULATORY PROTEIN"/>
    <property type="match status" value="1"/>
</dbReference>
<accession>A0ABD5B2B7</accession>
<evidence type="ECO:0000259" key="5">
    <source>
        <dbReference type="PROSITE" id="PS50977"/>
    </source>
</evidence>
<dbReference type="SUPFAM" id="SSF46689">
    <property type="entry name" value="Homeodomain-like"/>
    <property type="match status" value="1"/>
</dbReference>
<dbReference type="EMBL" id="JAUCQJ010000001">
    <property type="protein sequence ID" value="MDQ8747588.1"/>
    <property type="molecule type" value="Genomic_DNA"/>
</dbReference>
<protein>
    <submittedName>
        <fullName evidence="7">TetR family transcriptional regulator</fullName>
    </submittedName>
    <submittedName>
        <fullName evidence="6">TetR/AcrR family transcriptional regulator</fullName>
    </submittedName>
</protein>
<evidence type="ECO:0000313" key="9">
    <source>
        <dbReference type="Proteomes" id="UP001239265"/>
    </source>
</evidence>
<evidence type="ECO:0000256" key="3">
    <source>
        <dbReference type="ARBA" id="ARBA00023163"/>
    </source>
</evidence>
<dbReference type="PRINTS" id="PR00455">
    <property type="entry name" value="HTHTETR"/>
</dbReference>
<dbReference type="Proteomes" id="UP001239265">
    <property type="component" value="Unassembled WGS sequence"/>
</dbReference>
<comment type="caution">
    <text evidence="6">The sequence shown here is derived from an EMBL/GenBank/DDBJ whole genome shotgun (WGS) entry which is preliminary data.</text>
</comment>
<reference evidence="7 8" key="1">
    <citation type="submission" date="2019-07" db="EMBL/GenBank/DDBJ databases">
        <title>Genomic Encyclopedia of Archaeal and Bacterial Type Strains, Phase II (KMG-II): from individual species to whole genera.</title>
        <authorList>
            <person name="Goeker M."/>
        </authorList>
    </citation>
    <scope>NUCLEOTIDE SEQUENCE [LARGE SCALE GENOMIC DNA]</scope>
    <source>
        <strain evidence="7 8">DSM 14571</strain>
    </source>
</reference>
<dbReference type="InterPro" id="IPR001647">
    <property type="entry name" value="HTH_TetR"/>
</dbReference>
<keyword evidence="2 4" id="KW-0238">DNA-binding</keyword>
<evidence type="ECO:0000313" key="7">
    <source>
        <dbReference type="EMBL" id="TYO92849.1"/>
    </source>
</evidence>
<dbReference type="InterPro" id="IPR009057">
    <property type="entry name" value="Homeodomain-like_sf"/>
</dbReference>
<dbReference type="EMBL" id="VNHK01000003">
    <property type="protein sequence ID" value="TYO92849.1"/>
    <property type="molecule type" value="Genomic_DNA"/>
</dbReference>
<dbReference type="GO" id="GO:0003677">
    <property type="term" value="F:DNA binding"/>
    <property type="evidence" value="ECO:0007669"/>
    <property type="project" value="UniProtKB-UniRule"/>
</dbReference>
<reference evidence="6 9" key="2">
    <citation type="submission" date="2023-06" db="EMBL/GenBank/DDBJ databases">
        <title>Nosocomial Elizabethkingia miricola genome.</title>
        <authorList>
            <person name="Morgado S."/>
            <person name="Fonseca E."/>
            <person name="Freitas F."/>
            <person name="Vicente A.C."/>
        </authorList>
    </citation>
    <scope>NUCLEOTIDE SEQUENCE [LARGE SCALE GENOMIC DNA]</scope>
    <source>
        <strain evidence="6 9">EM15</strain>
    </source>
</reference>
<dbReference type="AlphaFoldDB" id="A0ABD5B2B7"/>
<dbReference type="Pfam" id="PF00440">
    <property type="entry name" value="TetR_N"/>
    <property type="match status" value="1"/>
</dbReference>
<feature type="domain" description="HTH tetR-type" evidence="5">
    <location>
        <begin position="7"/>
        <end position="67"/>
    </location>
</feature>
<organism evidence="6 9">
    <name type="scientific">Elizabethkingia miricola</name>
    <name type="common">Chryseobacterium miricola</name>
    <dbReference type="NCBI Taxonomy" id="172045"/>
    <lineage>
        <taxon>Bacteria</taxon>
        <taxon>Pseudomonadati</taxon>
        <taxon>Bacteroidota</taxon>
        <taxon>Flavobacteriia</taxon>
        <taxon>Flavobacteriales</taxon>
        <taxon>Weeksellaceae</taxon>
        <taxon>Elizabethkingia</taxon>
    </lineage>
</organism>
<sequence length="199" mass="22531">MKMNKAEKTKLFIIEKTAPMFNTKGYAATSLSDITEVTGLSKGSIYGNFDSKDEVVTEAFKYNAALLYKGFEEAMSTADNAYMRLRAFVNFYRDNWNQIYSIGGCPMLNAATEADDHLLFLQEVVKKYFMIWHKRIVHVIEEGKAEGAFKAETNSDQYAYTIMMLIEGGVLLSRTLGSTTQLNIALDRILKIIDEEIKV</sequence>
<evidence type="ECO:0000256" key="2">
    <source>
        <dbReference type="ARBA" id="ARBA00023125"/>
    </source>
</evidence>
<evidence type="ECO:0000313" key="6">
    <source>
        <dbReference type="EMBL" id="MDQ8747588.1"/>
    </source>
</evidence>
<name>A0ABD5B2B7_ELIMR</name>
<proteinExistence type="predicted"/>